<dbReference type="PANTHER" id="PTHR42711:SF5">
    <property type="entry name" value="ABC TRANSPORTER ATP-BINDING PROTEIN NATA"/>
    <property type="match status" value="1"/>
</dbReference>
<dbReference type="RefSeq" id="WP_072973806.1">
    <property type="nucleotide sequence ID" value="NZ_FQTY01000003.1"/>
</dbReference>
<dbReference type="EMBL" id="FQTY01000003">
    <property type="protein sequence ID" value="SHE53994.1"/>
    <property type="molecule type" value="Genomic_DNA"/>
</dbReference>
<keyword evidence="2" id="KW-0813">Transport</keyword>
<evidence type="ECO:0000313" key="7">
    <source>
        <dbReference type="Proteomes" id="UP000184114"/>
    </source>
</evidence>
<dbReference type="STRING" id="1123404.SAMN02745784_00990"/>
<dbReference type="Proteomes" id="UP000184114">
    <property type="component" value="Unassembled WGS sequence"/>
</dbReference>
<evidence type="ECO:0000256" key="1">
    <source>
        <dbReference type="ARBA" id="ARBA00005417"/>
    </source>
</evidence>
<dbReference type="SUPFAM" id="SSF52540">
    <property type="entry name" value="P-loop containing nucleoside triphosphate hydrolases"/>
    <property type="match status" value="1"/>
</dbReference>
<feature type="domain" description="ABC transporter" evidence="5">
    <location>
        <begin position="4"/>
        <end position="235"/>
    </location>
</feature>
<protein>
    <submittedName>
        <fullName evidence="6">ABC-2 type transport system ATP-binding protein</fullName>
    </submittedName>
</protein>
<dbReference type="InterPro" id="IPR050763">
    <property type="entry name" value="ABC_transporter_ATP-binding"/>
</dbReference>
<dbReference type="InterPro" id="IPR003593">
    <property type="entry name" value="AAA+_ATPase"/>
</dbReference>
<dbReference type="InterPro" id="IPR027417">
    <property type="entry name" value="P-loop_NTPase"/>
</dbReference>
<evidence type="ECO:0000256" key="2">
    <source>
        <dbReference type="ARBA" id="ARBA00022448"/>
    </source>
</evidence>
<dbReference type="PANTHER" id="PTHR42711">
    <property type="entry name" value="ABC TRANSPORTER ATP-BINDING PROTEIN"/>
    <property type="match status" value="1"/>
</dbReference>
<evidence type="ECO:0000313" key="6">
    <source>
        <dbReference type="EMBL" id="SHE53994.1"/>
    </source>
</evidence>
<dbReference type="Gene3D" id="3.40.50.300">
    <property type="entry name" value="P-loop containing nucleotide triphosphate hydrolases"/>
    <property type="match status" value="1"/>
</dbReference>
<keyword evidence="7" id="KW-1185">Reference proteome</keyword>
<keyword evidence="4 6" id="KW-0067">ATP-binding</keyword>
<evidence type="ECO:0000256" key="4">
    <source>
        <dbReference type="ARBA" id="ARBA00022840"/>
    </source>
</evidence>
<comment type="similarity">
    <text evidence="1">Belongs to the ABC transporter superfamily.</text>
</comment>
<dbReference type="GO" id="GO:0016887">
    <property type="term" value="F:ATP hydrolysis activity"/>
    <property type="evidence" value="ECO:0007669"/>
    <property type="project" value="InterPro"/>
</dbReference>
<evidence type="ECO:0000259" key="5">
    <source>
        <dbReference type="PROSITE" id="PS50893"/>
    </source>
</evidence>
<name>A0A1M4UBD6_9FIRM</name>
<dbReference type="GeneID" id="90996182"/>
<sequence length="310" mass="35901">MNIVQIKNCSKKYNKNEFFSIENIDLKIGKGEIVGLIGPNGAGKTTLIKTLSGLLKPTEYEEFKILGDDIYKGKMKVPKVGLVLNSNQMYDGLTVMENIQFFLKMHKIKKNKEEIMSLLKRFNLQGRESSLVNSLSTGMKQKLNIIRIVLLEVQFLILDEPTSGLDPVSKSDVHNLLYTLSKEMNITILISSHIMNEVQRLCTRVVFLNKGQIIKDNNMDDIFKEFHKDVIELRISKDETKEMDKRLRDYGIKKYIIWSQNDNSTALIMEKIARKETFISKLQISSFNERPVQLEDVFFYELYKDRLEGN</sequence>
<reference evidence="7" key="1">
    <citation type="submission" date="2016-11" db="EMBL/GenBank/DDBJ databases">
        <authorList>
            <person name="Varghese N."/>
            <person name="Submissions S."/>
        </authorList>
    </citation>
    <scope>NUCLEOTIDE SEQUENCE [LARGE SCALE GENOMIC DNA]</scope>
    <source>
        <strain evidence="7">DSM 18095</strain>
    </source>
</reference>
<keyword evidence="3" id="KW-0547">Nucleotide-binding</keyword>
<dbReference type="Pfam" id="PF00005">
    <property type="entry name" value="ABC_tran"/>
    <property type="match status" value="1"/>
</dbReference>
<proteinExistence type="inferred from homology"/>
<dbReference type="AlphaFoldDB" id="A0A1M4UBD6"/>
<gene>
    <name evidence="6" type="ORF">SAMN02745784_00990</name>
</gene>
<dbReference type="SMART" id="SM00382">
    <property type="entry name" value="AAA"/>
    <property type="match status" value="1"/>
</dbReference>
<organism evidence="6 7">
    <name type="scientific">Tissierella praeacuta DSM 18095</name>
    <dbReference type="NCBI Taxonomy" id="1123404"/>
    <lineage>
        <taxon>Bacteria</taxon>
        <taxon>Bacillati</taxon>
        <taxon>Bacillota</taxon>
        <taxon>Tissierellia</taxon>
        <taxon>Tissierellales</taxon>
        <taxon>Tissierellaceae</taxon>
        <taxon>Tissierella</taxon>
    </lineage>
</organism>
<dbReference type="InterPro" id="IPR003439">
    <property type="entry name" value="ABC_transporter-like_ATP-bd"/>
</dbReference>
<dbReference type="CDD" id="cd03230">
    <property type="entry name" value="ABC_DR_subfamily_A"/>
    <property type="match status" value="1"/>
</dbReference>
<dbReference type="PROSITE" id="PS50893">
    <property type="entry name" value="ABC_TRANSPORTER_2"/>
    <property type="match status" value="1"/>
</dbReference>
<evidence type="ECO:0000256" key="3">
    <source>
        <dbReference type="ARBA" id="ARBA00022741"/>
    </source>
</evidence>
<accession>A0A1M4UBD6</accession>
<dbReference type="GO" id="GO:0005524">
    <property type="term" value="F:ATP binding"/>
    <property type="evidence" value="ECO:0007669"/>
    <property type="project" value="UniProtKB-KW"/>
</dbReference>